<protein>
    <submittedName>
        <fullName evidence="4">Calmodulin</fullName>
    </submittedName>
</protein>
<dbReference type="PROSITE" id="PS50222">
    <property type="entry name" value="EF_HAND_2"/>
    <property type="match status" value="1"/>
</dbReference>
<dbReference type="FunFam" id="1.10.238.10:FF:000001">
    <property type="entry name" value="Calmodulin 1"/>
    <property type="match status" value="1"/>
</dbReference>
<evidence type="ECO:0000313" key="4">
    <source>
        <dbReference type="EMBL" id="KAL0488637.1"/>
    </source>
</evidence>
<feature type="region of interest" description="Disordered" evidence="2">
    <location>
        <begin position="1"/>
        <end position="23"/>
    </location>
</feature>
<comment type="caution">
    <text evidence="4">The sequence shown here is derived from an EMBL/GenBank/DDBJ whole genome shotgun (WGS) entry which is preliminary data.</text>
</comment>
<dbReference type="SMART" id="SM00054">
    <property type="entry name" value="EFh"/>
    <property type="match status" value="2"/>
</dbReference>
<dbReference type="PANTHER" id="PTHR23048:SF0">
    <property type="entry name" value="CALMODULIN LIKE 3"/>
    <property type="match status" value="1"/>
</dbReference>
<dbReference type="SUPFAM" id="SSF47473">
    <property type="entry name" value="EF-hand"/>
    <property type="match status" value="1"/>
</dbReference>
<proteinExistence type="predicted"/>
<keyword evidence="5" id="KW-1185">Reference proteome</keyword>
<gene>
    <name evidence="4" type="ORF">AKO1_015684</name>
</gene>
<dbReference type="InterPro" id="IPR002048">
    <property type="entry name" value="EF_hand_dom"/>
</dbReference>
<sequence>MSELIPPSSSHSTTRPISSHSSLSEAKDLNASLLSTASAVRDVNSEALRKQWTEGFRLFESKPKDFIPSKDLGMLMRTQLKNPSDSQVLQYIRELDPDNHGYISLDGYLRLMANPDVPDPDSQLAVLEAFEVFDPEQKGTMSATELRNILVNIGEKDLNDDEIMELIRAFSDDDNGTASYAAFIKTCFSNIDIHKKKENPKSAKKKSPKKR</sequence>
<dbReference type="PANTHER" id="PTHR23048">
    <property type="entry name" value="MYOSIN LIGHT CHAIN 1, 3"/>
    <property type="match status" value="1"/>
</dbReference>
<dbReference type="GO" id="GO:0016460">
    <property type="term" value="C:myosin II complex"/>
    <property type="evidence" value="ECO:0007669"/>
    <property type="project" value="TreeGrafter"/>
</dbReference>
<evidence type="ECO:0000313" key="5">
    <source>
        <dbReference type="Proteomes" id="UP001431209"/>
    </source>
</evidence>
<name>A0AAW2ZH57_9EUKA</name>
<dbReference type="InterPro" id="IPR011992">
    <property type="entry name" value="EF-hand-dom_pair"/>
</dbReference>
<dbReference type="EMBL" id="JAOPGA020001455">
    <property type="protein sequence ID" value="KAL0488637.1"/>
    <property type="molecule type" value="Genomic_DNA"/>
</dbReference>
<keyword evidence="1" id="KW-0677">Repeat</keyword>
<accession>A0AAW2ZH57</accession>
<dbReference type="Proteomes" id="UP001431209">
    <property type="component" value="Unassembled WGS sequence"/>
</dbReference>
<feature type="domain" description="EF-hand" evidence="3">
    <location>
        <begin position="121"/>
        <end position="156"/>
    </location>
</feature>
<dbReference type="GO" id="GO:0005509">
    <property type="term" value="F:calcium ion binding"/>
    <property type="evidence" value="ECO:0007669"/>
    <property type="project" value="InterPro"/>
</dbReference>
<dbReference type="AlphaFoldDB" id="A0AAW2ZH57"/>
<evidence type="ECO:0000259" key="3">
    <source>
        <dbReference type="PROSITE" id="PS50222"/>
    </source>
</evidence>
<evidence type="ECO:0000256" key="1">
    <source>
        <dbReference type="ARBA" id="ARBA00022737"/>
    </source>
</evidence>
<dbReference type="InterPro" id="IPR050230">
    <property type="entry name" value="CALM/Myosin/TropC-like"/>
</dbReference>
<dbReference type="Pfam" id="PF13833">
    <property type="entry name" value="EF-hand_8"/>
    <property type="match status" value="2"/>
</dbReference>
<reference evidence="4 5" key="1">
    <citation type="submission" date="2024-03" db="EMBL/GenBank/DDBJ databases">
        <title>The Acrasis kona genome and developmental transcriptomes reveal deep origins of eukaryotic multicellular pathways.</title>
        <authorList>
            <person name="Sheikh S."/>
            <person name="Fu C.-J."/>
            <person name="Brown M.W."/>
            <person name="Baldauf S.L."/>
        </authorList>
    </citation>
    <scope>NUCLEOTIDE SEQUENCE [LARGE SCALE GENOMIC DNA]</scope>
    <source>
        <strain evidence="4 5">ATCC MYA-3509</strain>
    </source>
</reference>
<evidence type="ECO:0000256" key="2">
    <source>
        <dbReference type="SAM" id="MobiDB-lite"/>
    </source>
</evidence>
<organism evidence="4 5">
    <name type="scientific">Acrasis kona</name>
    <dbReference type="NCBI Taxonomy" id="1008807"/>
    <lineage>
        <taxon>Eukaryota</taxon>
        <taxon>Discoba</taxon>
        <taxon>Heterolobosea</taxon>
        <taxon>Tetramitia</taxon>
        <taxon>Eutetramitia</taxon>
        <taxon>Acrasidae</taxon>
        <taxon>Acrasis</taxon>
    </lineage>
</organism>
<dbReference type="Gene3D" id="1.10.238.10">
    <property type="entry name" value="EF-hand"/>
    <property type="match status" value="1"/>
</dbReference>